<protein>
    <recommendedName>
        <fullName evidence="2">Anthrax toxin lethal/endema factor N-/C-terminal domain-containing protein</fullName>
    </recommendedName>
</protein>
<evidence type="ECO:0000259" key="2">
    <source>
        <dbReference type="Pfam" id="PF07737"/>
    </source>
</evidence>
<evidence type="ECO:0000313" key="3">
    <source>
        <dbReference type="EMBL" id="ONM46744.1"/>
    </source>
</evidence>
<gene>
    <name evidence="3" type="ORF">B0T46_21030</name>
</gene>
<dbReference type="EMBL" id="MUMY01000020">
    <property type="protein sequence ID" value="ONM46744.1"/>
    <property type="molecule type" value="Genomic_DNA"/>
</dbReference>
<name>A0A1W0BB48_9NOCA</name>
<dbReference type="Proteomes" id="UP000188836">
    <property type="component" value="Unassembled WGS sequence"/>
</dbReference>
<feature type="region of interest" description="Disordered" evidence="1">
    <location>
        <begin position="75"/>
        <end position="94"/>
    </location>
</feature>
<dbReference type="GO" id="GO:0008237">
    <property type="term" value="F:metallopeptidase activity"/>
    <property type="evidence" value="ECO:0007669"/>
    <property type="project" value="InterPro"/>
</dbReference>
<dbReference type="InterPro" id="IPR014781">
    <property type="entry name" value="Anthrax_toxin_lethal/edema_N/C"/>
</dbReference>
<organism evidence="3 4">
    <name type="scientific">Nocardia donostiensis</name>
    <dbReference type="NCBI Taxonomy" id="1538463"/>
    <lineage>
        <taxon>Bacteria</taxon>
        <taxon>Bacillati</taxon>
        <taxon>Actinomycetota</taxon>
        <taxon>Actinomycetes</taxon>
        <taxon>Mycobacteriales</taxon>
        <taxon>Nocardiaceae</taxon>
        <taxon>Nocardia</taxon>
    </lineage>
</organism>
<dbReference type="Pfam" id="PF07737">
    <property type="entry name" value="ATLF"/>
    <property type="match status" value="1"/>
</dbReference>
<dbReference type="Gene3D" id="3.40.390.10">
    <property type="entry name" value="Collagenase (Catalytic Domain)"/>
    <property type="match status" value="1"/>
</dbReference>
<sequence length="315" mass="34936">MRLRTGSAWRDSEDGLNNGVLKAISRVTEGLVGKLKEASEHIANRLYREKFSHPLAQGMHQKDDADIYSGDQIKKAGSDHTATSGVKPNPSEKSADEYLRSIYEDRYHMDGSAQAYEYARSLASLPDQLHRIVAAHVKEKPHGGIWLGGGNLHDLGHAEWSATKPRDQKPGGWPDGTTWDDASGVYSEEFRALLVGHTQHTRKDTAVHEFGHALDAALSRPSPIGRISQGPAFSQFHAKVLSHIQKTRPDISEYFARPGEAGRRELFAEGIAWYNKTMQNPPDGTAEPEFYGSVSAGRHLIDFYRALDKELGITR</sequence>
<feature type="domain" description="Anthrax toxin lethal/endema factor N-/C-terminal" evidence="2">
    <location>
        <begin position="162"/>
        <end position="274"/>
    </location>
</feature>
<proteinExistence type="predicted"/>
<dbReference type="AlphaFoldDB" id="A0A1W0BB48"/>
<evidence type="ECO:0000256" key="1">
    <source>
        <dbReference type="SAM" id="MobiDB-lite"/>
    </source>
</evidence>
<evidence type="ECO:0000313" key="4">
    <source>
        <dbReference type="Proteomes" id="UP000188836"/>
    </source>
</evidence>
<reference evidence="3 4" key="1">
    <citation type="journal article" date="2016" name="Antonie Van Leeuwenhoek">
        <title>Nocardia donostiensis sp. nov., isolated from human respiratory specimens.</title>
        <authorList>
            <person name="Ercibengoa M."/>
            <person name="Bell M."/>
            <person name="Marimon J.M."/>
            <person name="Humrighouse B."/>
            <person name="Klenk H.P."/>
            <person name="Potter G."/>
            <person name="Perez-Trallero E."/>
        </authorList>
    </citation>
    <scope>NUCLEOTIDE SEQUENCE [LARGE SCALE GENOMIC DNA]</scope>
    <source>
        <strain evidence="3 4">X1655</strain>
    </source>
</reference>
<keyword evidence="4" id="KW-1185">Reference proteome</keyword>
<comment type="caution">
    <text evidence="3">The sequence shown here is derived from an EMBL/GenBank/DDBJ whole genome shotgun (WGS) entry which is preliminary data.</text>
</comment>
<dbReference type="InterPro" id="IPR024079">
    <property type="entry name" value="MetalloPept_cat_dom_sf"/>
</dbReference>
<accession>A0A1W0BB48</accession>